<proteinExistence type="predicted"/>
<gene>
    <name evidence="3" type="ORF">LMG26411_01389</name>
</gene>
<feature type="transmembrane region" description="Helical" evidence="1">
    <location>
        <begin position="6"/>
        <end position="32"/>
    </location>
</feature>
<evidence type="ECO:0000259" key="2">
    <source>
        <dbReference type="Pfam" id="PF05425"/>
    </source>
</evidence>
<dbReference type="InterPro" id="IPR008457">
    <property type="entry name" value="Cu-R_CopD_dom"/>
</dbReference>
<keyword evidence="1" id="KW-0472">Membrane</keyword>
<dbReference type="Pfam" id="PF05425">
    <property type="entry name" value="CopD"/>
    <property type="match status" value="1"/>
</dbReference>
<dbReference type="Proteomes" id="UP000672657">
    <property type="component" value="Unassembled WGS sequence"/>
</dbReference>
<organism evidence="3 4">
    <name type="scientific">Cupriavidus numazuensis</name>
    <dbReference type="NCBI Taxonomy" id="221992"/>
    <lineage>
        <taxon>Bacteria</taxon>
        <taxon>Pseudomonadati</taxon>
        <taxon>Pseudomonadota</taxon>
        <taxon>Betaproteobacteria</taxon>
        <taxon>Burkholderiales</taxon>
        <taxon>Burkholderiaceae</taxon>
        <taxon>Cupriavidus</taxon>
    </lineage>
</organism>
<feature type="transmembrane region" description="Helical" evidence="1">
    <location>
        <begin position="132"/>
        <end position="152"/>
    </location>
</feature>
<evidence type="ECO:0000313" key="3">
    <source>
        <dbReference type="EMBL" id="CAG2137421.1"/>
    </source>
</evidence>
<evidence type="ECO:0000256" key="1">
    <source>
        <dbReference type="SAM" id="Phobius"/>
    </source>
</evidence>
<keyword evidence="4" id="KW-1185">Reference proteome</keyword>
<keyword evidence="1" id="KW-0812">Transmembrane</keyword>
<comment type="caution">
    <text evidence="3">The sequence shown here is derived from an EMBL/GenBank/DDBJ whole genome shotgun (WGS) entry which is preliminary data.</text>
</comment>
<sequence>MTFLPILLFLHVMAAVVWVGGMFFAYLCLRPVAGQVLDPPSRLRLWRGVFEKFFRWVWVALVLILASGGAMMANAGMAAAPPNWHLMAGIGVVMAVVFLFVFFKPYPVLRQAVDAGEWPAAGAALNRIRQAVGINLVLGLINVAVATLGRMAG</sequence>
<evidence type="ECO:0000313" key="4">
    <source>
        <dbReference type="Proteomes" id="UP000672657"/>
    </source>
</evidence>
<keyword evidence="1" id="KW-1133">Transmembrane helix</keyword>
<protein>
    <recommendedName>
        <fullName evidence="2">Copper resistance protein D domain-containing protein</fullName>
    </recommendedName>
</protein>
<accession>A0ABM8TD01</accession>
<dbReference type="RefSeq" id="WP_211952556.1">
    <property type="nucleotide sequence ID" value="NZ_CAJPVI010000006.1"/>
</dbReference>
<feature type="transmembrane region" description="Helical" evidence="1">
    <location>
        <begin position="53"/>
        <end position="72"/>
    </location>
</feature>
<feature type="transmembrane region" description="Helical" evidence="1">
    <location>
        <begin position="84"/>
        <end position="103"/>
    </location>
</feature>
<feature type="domain" description="Copper resistance protein D" evidence="2">
    <location>
        <begin position="49"/>
        <end position="147"/>
    </location>
</feature>
<dbReference type="EMBL" id="CAJPVI010000006">
    <property type="protein sequence ID" value="CAG2137421.1"/>
    <property type="molecule type" value="Genomic_DNA"/>
</dbReference>
<name>A0ABM8TD01_9BURK</name>
<reference evidence="3 4" key="1">
    <citation type="submission" date="2021-03" db="EMBL/GenBank/DDBJ databases">
        <authorList>
            <person name="Peeters C."/>
        </authorList>
    </citation>
    <scope>NUCLEOTIDE SEQUENCE [LARGE SCALE GENOMIC DNA]</scope>
    <source>
        <strain evidence="3 4">LMG 26411</strain>
    </source>
</reference>